<dbReference type="AlphaFoldDB" id="A0A7W9E3F4"/>
<protein>
    <submittedName>
        <fullName evidence="1">Kynurenine formamidase</fullName>
    </submittedName>
</protein>
<evidence type="ECO:0000313" key="1">
    <source>
        <dbReference type="EMBL" id="MBB5641016.1"/>
    </source>
</evidence>
<dbReference type="InterPro" id="IPR037175">
    <property type="entry name" value="KFase_sf"/>
</dbReference>
<dbReference type="RefSeq" id="WP_160175879.1">
    <property type="nucleotide sequence ID" value="NZ_JACHBQ010000001.1"/>
</dbReference>
<dbReference type="GO" id="GO:0019441">
    <property type="term" value="P:L-tryptophan catabolic process to kynurenine"/>
    <property type="evidence" value="ECO:0007669"/>
    <property type="project" value="InterPro"/>
</dbReference>
<dbReference type="SUPFAM" id="SSF102198">
    <property type="entry name" value="Putative cyclase"/>
    <property type="match status" value="1"/>
</dbReference>
<reference evidence="1 2" key="1">
    <citation type="submission" date="2020-08" db="EMBL/GenBank/DDBJ databases">
        <title>Sequencing the genomes of 1000 actinobacteria strains.</title>
        <authorList>
            <person name="Klenk H.-P."/>
        </authorList>
    </citation>
    <scope>NUCLEOTIDE SEQUENCE [LARGE SCALE GENOMIC DNA]</scope>
    <source>
        <strain evidence="1 2">DSM 21065</strain>
    </source>
</reference>
<evidence type="ECO:0000313" key="2">
    <source>
        <dbReference type="Proteomes" id="UP000561726"/>
    </source>
</evidence>
<dbReference type="GO" id="GO:0004061">
    <property type="term" value="F:arylformamidase activity"/>
    <property type="evidence" value="ECO:0007669"/>
    <property type="project" value="InterPro"/>
</dbReference>
<dbReference type="Pfam" id="PF04199">
    <property type="entry name" value="Cyclase"/>
    <property type="match status" value="1"/>
</dbReference>
<proteinExistence type="predicted"/>
<gene>
    <name evidence="1" type="ORF">BJ997_001564</name>
</gene>
<dbReference type="Gene3D" id="3.50.30.50">
    <property type="entry name" value="Putative cyclase"/>
    <property type="match status" value="1"/>
</dbReference>
<comment type="caution">
    <text evidence="1">The sequence shown here is derived from an EMBL/GenBank/DDBJ whole genome shotgun (WGS) entry which is preliminary data.</text>
</comment>
<dbReference type="OrthoDB" id="7067800at2"/>
<accession>A0A7W9E3F4</accession>
<dbReference type="PANTHER" id="PTHR34861">
    <property type="match status" value="1"/>
</dbReference>
<name>A0A7W9E3F4_9MICO</name>
<dbReference type="InterPro" id="IPR007325">
    <property type="entry name" value="KFase/CYL"/>
</dbReference>
<dbReference type="Proteomes" id="UP000561726">
    <property type="component" value="Unassembled WGS sequence"/>
</dbReference>
<sequence length="312" mass="33794">MNINRVVPQYDELPVIPKLDLPHSWAFFGPGDQFGTLNFLTPEIVASAAHAVVSGEVVSLSLPVDQPNPPLFGREPMNHIQFDADRNTRDDRVDNYFPQGSSQWDGFYHVRAREFGYFGGVEARENPAQTWLGIDTWAERGIVGRGVLLDVEAYLIAAGSPEIPVDEQFTIDAFLLQEVASAQGVRIVQGDILVIRTGWPAKYTRREPGAAPVTQIPGLSAGAATARLLWNWHVAAVVTDLPAVEPVPGDPAIGSLHRRLLPLLGIPIAELFDLEALSVACARAQRFTFLFTAAPLNLHGAAGSPGNALAIL</sequence>
<organism evidence="1 2">
    <name type="scientific">Cryobacterium roopkundense</name>
    <dbReference type="NCBI Taxonomy" id="1001240"/>
    <lineage>
        <taxon>Bacteria</taxon>
        <taxon>Bacillati</taxon>
        <taxon>Actinomycetota</taxon>
        <taxon>Actinomycetes</taxon>
        <taxon>Micrococcales</taxon>
        <taxon>Microbacteriaceae</taxon>
        <taxon>Cryobacterium</taxon>
    </lineage>
</organism>
<dbReference type="EMBL" id="JACHBQ010000001">
    <property type="protein sequence ID" value="MBB5641016.1"/>
    <property type="molecule type" value="Genomic_DNA"/>
</dbReference>
<dbReference type="PANTHER" id="PTHR34861:SF11">
    <property type="entry name" value="CYCLASE"/>
    <property type="match status" value="1"/>
</dbReference>